<dbReference type="VEuPathDB" id="ToxoDB:EMWEY_00029610"/>
<keyword evidence="2" id="KW-1185">Reference proteome</keyword>
<evidence type="ECO:0000313" key="1">
    <source>
        <dbReference type="EMBL" id="CDJ60342.1"/>
    </source>
</evidence>
<dbReference type="Proteomes" id="UP000030763">
    <property type="component" value="Unassembled WGS sequence"/>
</dbReference>
<dbReference type="AlphaFoldDB" id="U6M7Z5"/>
<proteinExistence type="predicted"/>
<name>U6M7Z5_EIMMA</name>
<reference evidence="1" key="1">
    <citation type="submission" date="2013-10" db="EMBL/GenBank/DDBJ databases">
        <title>Genomic analysis of the causative agents of coccidiosis in chickens.</title>
        <authorList>
            <person name="Reid A.J."/>
            <person name="Blake D."/>
            <person name="Billington K."/>
            <person name="Browne H."/>
            <person name="Dunn M."/>
            <person name="Hung S."/>
            <person name="Kawahara F."/>
            <person name="Miranda-Saavedra D."/>
            <person name="Mourier T."/>
            <person name="Nagra H."/>
            <person name="Otto T.D."/>
            <person name="Rawlings N."/>
            <person name="Sanchez A."/>
            <person name="Sanders M."/>
            <person name="Subramaniam C."/>
            <person name="Tay Y."/>
            <person name="Dear P."/>
            <person name="Doerig C."/>
            <person name="Gruber A."/>
            <person name="Parkinson J."/>
            <person name="Shirley M."/>
            <person name="Wan K.L."/>
            <person name="Berriman M."/>
            <person name="Tomley F."/>
            <person name="Pain A."/>
        </authorList>
    </citation>
    <scope>NUCLEOTIDE SEQUENCE [LARGE SCALE GENOMIC DNA]</scope>
    <source>
        <strain evidence="1">Weybridge</strain>
    </source>
</reference>
<sequence length="66" mass="7422">MATILDLLVSTPHMRTQHADVGLFSNWWICDAGDKWKKVGAGGRPDMVGLKDDKSLSWIFDLLYEA</sequence>
<dbReference type="GeneID" id="25336947"/>
<evidence type="ECO:0000313" key="2">
    <source>
        <dbReference type="Proteomes" id="UP000030763"/>
    </source>
</evidence>
<protein>
    <submittedName>
        <fullName evidence="1">Uncharacterized protein</fullName>
    </submittedName>
</protein>
<dbReference type="RefSeq" id="XP_013336992.1">
    <property type="nucleotide sequence ID" value="XM_013481538.1"/>
</dbReference>
<reference evidence="1" key="2">
    <citation type="submission" date="2013-10" db="EMBL/GenBank/DDBJ databases">
        <authorList>
            <person name="Aslett M."/>
        </authorList>
    </citation>
    <scope>NUCLEOTIDE SEQUENCE [LARGE SCALE GENOMIC DNA]</scope>
    <source>
        <strain evidence="1">Weybridge</strain>
    </source>
</reference>
<organism evidence="1 2">
    <name type="scientific">Eimeria maxima</name>
    <name type="common">Coccidian parasite</name>
    <dbReference type="NCBI Taxonomy" id="5804"/>
    <lineage>
        <taxon>Eukaryota</taxon>
        <taxon>Sar</taxon>
        <taxon>Alveolata</taxon>
        <taxon>Apicomplexa</taxon>
        <taxon>Conoidasida</taxon>
        <taxon>Coccidia</taxon>
        <taxon>Eucoccidiorida</taxon>
        <taxon>Eimeriorina</taxon>
        <taxon>Eimeriidae</taxon>
        <taxon>Eimeria</taxon>
    </lineage>
</organism>
<dbReference type="EMBL" id="HG721759">
    <property type="protein sequence ID" value="CDJ60342.1"/>
    <property type="molecule type" value="Genomic_DNA"/>
</dbReference>
<accession>U6M7Z5</accession>
<gene>
    <name evidence="1" type="ORF">EMWEY_00029610</name>
</gene>